<keyword evidence="3" id="KW-1185">Reference proteome</keyword>
<feature type="transmembrane region" description="Helical" evidence="1">
    <location>
        <begin position="6"/>
        <end position="24"/>
    </location>
</feature>
<dbReference type="KEGG" id="aue:C5O00_13065"/>
<evidence type="ECO:0000313" key="2">
    <source>
        <dbReference type="EMBL" id="AVI52032.1"/>
    </source>
</evidence>
<dbReference type="PANTHER" id="PTHR37947">
    <property type="entry name" value="BLL2462 PROTEIN"/>
    <property type="match status" value="1"/>
</dbReference>
<gene>
    <name evidence="2" type="ORF">C5O00_13065</name>
</gene>
<reference evidence="2 3" key="1">
    <citation type="submission" date="2018-02" db="EMBL/GenBank/DDBJ databases">
        <title>Genomic analysis of the strain RR4-38 isolated from a seawater recirculating aquaculture system.</title>
        <authorList>
            <person name="Kim Y.-S."/>
            <person name="Jang Y.H."/>
            <person name="Kim K.-H."/>
        </authorList>
    </citation>
    <scope>NUCLEOTIDE SEQUENCE [LARGE SCALE GENOMIC DNA]</scope>
    <source>
        <strain evidence="2 3">RR4-38</strain>
    </source>
</reference>
<evidence type="ECO:0000313" key="3">
    <source>
        <dbReference type="Proteomes" id="UP000238442"/>
    </source>
</evidence>
<feature type="transmembrane region" description="Helical" evidence="1">
    <location>
        <begin position="36"/>
        <end position="54"/>
    </location>
</feature>
<proteinExistence type="predicted"/>
<keyword evidence="1" id="KW-0812">Transmembrane</keyword>
<evidence type="ECO:0008006" key="4">
    <source>
        <dbReference type="Google" id="ProtNLM"/>
    </source>
</evidence>
<keyword evidence="1" id="KW-1133">Transmembrane helix</keyword>
<sequence>MTAETILYIIIAAVISFAVAVFMYGYKAKQSGKQRWLFGILRFLSLFALLVLIINPKFKSETYSVVKPKLPVLIDNTSSVSELEQEDNLNSTLAFLRSNKDINDKFDIAYYTFGSGLNNNDSLSFSEKNTNIHSVLSSLNSVYKNDIAPTVIITDGNQTLGTDYEFGAAGYKNPVYPVILGDSTRYTDLKIEQLNTNRYAFLKNKFPVEAILVYNGSSSVNSQFVITQGGSTVYRENVAFSELNNTHTLSFTLPASSVGLQRYNAQLIPLQEEKNKTNNVKRFAVEVIDQATNVLVVSKLVHPDLGALRKSITTNEQRTVTFKKPSEAISILNDHQLVILYQPDGTFASLYGEIAKLKKNTFTITGTQTDWDFLNGIQQNFIKEASFQTEQATGILNMNYGTFAVEDIGFEDFPPLLTSFGTLEVNIPHENLLDQAIDGISSGSSMLATMELNGVRDAIWDGEDIWKWRAQTYVETGSFRAFDDFIGKMVQYLASTQRRSRLEVTGETFYYNNNPIKISAQYFDSNYVFDPRASVSISVTNIETNEQRTFPMLLKNNFYEVDLNSLSAGDYRYTVSVRDEAVSRSGNFSILEFNVEQQFLNADVTKLQRLATNTGGMAYFSTENEQLAESLLNDDRFQAVQKSDQKIVPLIDWKYLLGLIVLLLSLEWFIRKYNGLI</sequence>
<evidence type="ECO:0000256" key="1">
    <source>
        <dbReference type="SAM" id="Phobius"/>
    </source>
</evidence>
<dbReference type="AlphaFoldDB" id="A0A2S0HZE5"/>
<accession>A0A2S0HZE5</accession>
<name>A0A2S0HZE5_9FLAO</name>
<dbReference type="OrthoDB" id="9763076at2"/>
<keyword evidence="1" id="KW-0472">Membrane</keyword>
<dbReference type="PANTHER" id="PTHR37947:SF1">
    <property type="entry name" value="BLL2462 PROTEIN"/>
    <property type="match status" value="1"/>
</dbReference>
<dbReference type="Proteomes" id="UP000238442">
    <property type="component" value="Chromosome"/>
</dbReference>
<dbReference type="RefSeq" id="WP_105217272.1">
    <property type="nucleotide sequence ID" value="NZ_CP027062.1"/>
</dbReference>
<protein>
    <recommendedName>
        <fullName evidence="4">VWA domain-containing protein</fullName>
    </recommendedName>
</protein>
<dbReference type="EMBL" id="CP027062">
    <property type="protein sequence ID" value="AVI52032.1"/>
    <property type="molecule type" value="Genomic_DNA"/>
</dbReference>
<organism evidence="2 3">
    <name type="scientific">Pukyongia salina</name>
    <dbReference type="NCBI Taxonomy" id="2094025"/>
    <lineage>
        <taxon>Bacteria</taxon>
        <taxon>Pseudomonadati</taxon>
        <taxon>Bacteroidota</taxon>
        <taxon>Flavobacteriia</taxon>
        <taxon>Flavobacteriales</taxon>
        <taxon>Flavobacteriaceae</taxon>
        <taxon>Pukyongia</taxon>
    </lineage>
</organism>